<protein>
    <submittedName>
        <fullName evidence="2">Uncharacterized protein</fullName>
    </submittedName>
</protein>
<name>A0A1G6IUN8_9BACI</name>
<evidence type="ECO:0000313" key="2">
    <source>
        <dbReference type="EMBL" id="SDC09486.1"/>
    </source>
</evidence>
<feature type="compositionally biased region" description="Pro residues" evidence="1">
    <location>
        <begin position="46"/>
        <end position="55"/>
    </location>
</feature>
<organism evidence="2 3">
    <name type="scientific">Shouchella lonarensis</name>
    <dbReference type="NCBI Taxonomy" id="1464122"/>
    <lineage>
        <taxon>Bacteria</taxon>
        <taxon>Bacillati</taxon>
        <taxon>Bacillota</taxon>
        <taxon>Bacilli</taxon>
        <taxon>Bacillales</taxon>
        <taxon>Bacillaceae</taxon>
        <taxon>Shouchella</taxon>
    </lineage>
</organism>
<reference evidence="3" key="1">
    <citation type="submission" date="2016-09" db="EMBL/GenBank/DDBJ databases">
        <authorList>
            <person name="Varghese N."/>
            <person name="Submissions S."/>
        </authorList>
    </citation>
    <scope>NUCLEOTIDE SEQUENCE [LARGE SCALE GENOMIC DNA]</scope>
    <source>
        <strain evidence="3">25nlg</strain>
    </source>
</reference>
<evidence type="ECO:0000256" key="1">
    <source>
        <dbReference type="SAM" id="MobiDB-lite"/>
    </source>
</evidence>
<keyword evidence="3" id="KW-1185">Reference proteome</keyword>
<dbReference type="EMBL" id="FMYM01000005">
    <property type="protein sequence ID" value="SDC09486.1"/>
    <property type="molecule type" value="Genomic_DNA"/>
</dbReference>
<evidence type="ECO:0000313" key="3">
    <source>
        <dbReference type="Proteomes" id="UP000242662"/>
    </source>
</evidence>
<dbReference type="Proteomes" id="UP000242662">
    <property type="component" value="Unassembled WGS sequence"/>
</dbReference>
<proteinExistence type="predicted"/>
<sequence length="62" mass="6784">MPPFIRAYWHLQSEDAAGLAAPFLSPNCEAPTMISRMKSTTIKANPLPPPLPYPDPAQGSQY</sequence>
<dbReference type="STRING" id="1464122.SAMN05421737_105154"/>
<feature type="region of interest" description="Disordered" evidence="1">
    <location>
        <begin position="41"/>
        <end position="62"/>
    </location>
</feature>
<accession>A0A1G6IUN8</accession>
<dbReference type="AlphaFoldDB" id="A0A1G6IUN8"/>
<gene>
    <name evidence="2" type="ORF">SAMN05421737_105154</name>
</gene>